<dbReference type="EMBL" id="HBIC01014106">
    <property type="protein sequence ID" value="CAE0278218.1"/>
    <property type="molecule type" value="Transcribed_RNA"/>
</dbReference>
<accession>A0A7S3M2R9</accession>
<protein>
    <submittedName>
        <fullName evidence="2">Uncharacterized protein</fullName>
    </submittedName>
</protein>
<feature type="compositionally biased region" description="Low complexity" evidence="1">
    <location>
        <begin position="65"/>
        <end position="80"/>
    </location>
</feature>
<name>A0A7S3M2R9_9STRA</name>
<reference evidence="2" key="1">
    <citation type="submission" date="2021-01" db="EMBL/GenBank/DDBJ databases">
        <authorList>
            <person name="Corre E."/>
            <person name="Pelletier E."/>
            <person name="Niang G."/>
            <person name="Scheremetjew M."/>
            <person name="Finn R."/>
            <person name="Kale V."/>
            <person name="Holt S."/>
            <person name="Cochrane G."/>
            <person name="Meng A."/>
            <person name="Brown T."/>
            <person name="Cohen L."/>
        </authorList>
    </citation>
    <scope>NUCLEOTIDE SEQUENCE</scope>
    <source>
        <strain evidence="2">CCAP 955/1</strain>
    </source>
</reference>
<feature type="region of interest" description="Disordered" evidence="1">
    <location>
        <begin position="65"/>
        <end position="108"/>
    </location>
</feature>
<gene>
    <name evidence="2" type="ORF">SELO1098_LOCUS7048</name>
</gene>
<sequence length="108" mass="10990">MGAAASIDPAVFAEVKTEYEAKKAEGVSDEVLFESMKAFIEQKTAETKTASNTTENATEAIAEAPAATEATAEAEAPVAVEEAKPVEGDTAGTSVEAEPVVAEAVAAE</sequence>
<dbReference type="AlphaFoldDB" id="A0A7S3M2R9"/>
<evidence type="ECO:0000313" key="2">
    <source>
        <dbReference type="EMBL" id="CAE0278218.1"/>
    </source>
</evidence>
<proteinExistence type="predicted"/>
<feature type="compositionally biased region" description="Low complexity" evidence="1">
    <location>
        <begin position="95"/>
        <end position="108"/>
    </location>
</feature>
<organism evidence="2">
    <name type="scientific">Spumella elongata</name>
    <dbReference type="NCBI Taxonomy" id="89044"/>
    <lineage>
        <taxon>Eukaryota</taxon>
        <taxon>Sar</taxon>
        <taxon>Stramenopiles</taxon>
        <taxon>Ochrophyta</taxon>
        <taxon>Chrysophyceae</taxon>
        <taxon>Chromulinales</taxon>
        <taxon>Chromulinaceae</taxon>
        <taxon>Spumella</taxon>
    </lineage>
</organism>
<evidence type="ECO:0000256" key="1">
    <source>
        <dbReference type="SAM" id="MobiDB-lite"/>
    </source>
</evidence>